<evidence type="ECO:0000313" key="4">
    <source>
        <dbReference type="Proteomes" id="UP001176940"/>
    </source>
</evidence>
<reference evidence="3" key="1">
    <citation type="submission" date="2023-07" db="EMBL/GenBank/DDBJ databases">
        <authorList>
            <person name="Stuckert A."/>
        </authorList>
    </citation>
    <scope>NUCLEOTIDE SEQUENCE</scope>
</reference>
<keyword evidence="4" id="KW-1185">Reference proteome</keyword>
<gene>
    <name evidence="3" type="ORF">RIMI_LOCUS21375494</name>
</gene>
<protein>
    <recommendedName>
        <fullName evidence="2">Helix-turn-helix domain-containing protein</fullName>
    </recommendedName>
</protein>
<accession>A0ABN9MI88</accession>
<organism evidence="3 4">
    <name type="scientific">Ranitomeya imitator</name>
    <name type="common">mimic poison frog</name>
    <dbReference type="NCBI Taxonomy" id="111125"/>
    <lineage>
        <taxon>Eukaryota</taxon>
        <taxon>Metazoa</taxon>
        <taxon>Chordata</taxon>
        <taxon>Craniata</taxon>
        <taxon>Vertebrata</taxon>
        <taxon>Euteleostomi</taxon>
        <taxon>Amphibia</taxon>
        <taxon>Batrachia</taxon>
        <taxon>Anura</taxon>
        <taxon>Neobatrachia</taxon>
        <taxon>Hyloidea</taxon>
        <taxon>Dendrobatidae</taxon>
        <taxon>Dendrobatinae</taxon>
        <taxon>Ranitomeya</taxon>
    </lineage>
</organism>
<dbReference type="Pfam" id="PF26215">
    <property type="entry name" value="HTH_animal"/>
    <property type="match status" value="1"/>
</dbReference>
<evidence type="ECO:0000259" key="2">
    <source>
        <dbReference type="Pfam" id="PF26215"/>
    </source>
</evidence>
<proteinExistence type="predicted"/>
<evidence type="ECO:0000256" key="1">
    <source>
        <dbReference type="SAM" id="MobiDB-lite"/>
    </source>
</evidence>
<feature type="domain" description="Helix-turn-helix" evidence="2">
    <location>
        <begin position="295"/>
        <end position="350"/>
    </location>
</feature>
<dbReference type="Proteomes" id="UP001176940">
    <property type="component" value="Unassembled WGS sequence"/>
</dbReference>
<comment type="caution">
    <text evidence="3">The sequence shown here is derived from an EMBL/GenBank/DDBJ whole genome shotgun (WGS) entry which is preliminary data.</text>
</comment>
<dbReference type="PANTHER" id="PTHR21301:SF13">
    <property type="match status" value="1"/>
</dbReference>
<dbReference type="InterPro" id="IPR058912">
    <property type="entry name" value="HTH_animal"/>
</dbReference>
<evidence type="ECO:0000313" key="3">
    <source>
        <dbReference type="EMBL" id="CAJ0966495.1"/>
    </source>
</evidence>
<feature type="region of interest" description="Disordered" evidence="1">
    <location>
        <begin position="395"/>
        <end position="416"/>
    </location>
</feature>
<name>A0ABN9MI88_9NEOB</name>
<dbReference type="EMBL" id="CAUEEQ010075127">
    <property type="protein sequence ID" value="CAJ0966495.1"/>
    <property type="molecule type" value="Genomic_DNA"/>
</dbReference>
<sequence>MPNHPAWLKQNVADPTSLFKDQLDCIINGAFRDHIVTKKEVDFLITPIPTVPTFYALPKFHKSLVEPPGRPIVSGIGSIFERPCIYVDHFLQPLVTSLKSFTRDSTHLLQLLEEREIPDNTLLISMDVESLYTSIAHRSGMQAVTYFLEKAIDRSIEHDNFILRLLHFILDKNYFVFDRKFFRQISGTAMGACCAPTYANLFLGWWEETVVYQHNLFSSRVHTWQRYIDDILLIWTGPVEDCNQFIWDLNVNNLNIKLTSVISETNIDFLDLRLSIMDSRIVSGLHRKTTATNSLLHFTSFHTFHLRKGIPKGQFLRVRRNCSTDDEFRHQAKDLSDRFKKRGYPQRLVSGAFQHALQQDRKHLFEKRNKASQICFQGLIGSFGLAISLRMESRGKRQVNAHPTTKGSPKPRNKLGTSVRNNILWNAMQTNHMLEEQRHQIRGGRQFRQGYQMDHLRKVITDHPND</sequence>
<dbReference type="PANTHER" id="PTHR21301">
    <property type="entry name" value="REVERSE TRANSCRIPTASE"/>
    <property type="match status" value="1"/>
</dbReference>